<dbReference type="RefSeq" id="WP_058937771.1">
    <property type="nucleotide sequence ID" value="NZ_LLYW01000002.1"/>
</dbReference>
<dbReference type="Proteomes" id="UP000053462">
    <property type="component" value="Unassembled WGS sequence"/>
</dbReference>
<comment type="caution">
    <text evidence="1">The sequence shown here is derived from an EMBL/GenBank/DDBJ whole genome shotgun (WGS) entry which is preliminary data.</text>
</comment>
<proteinExistence type="predicted"/>
<protein>
    <submittedName>
        <fullName evidence="1">Uncharacterized protein</fullName>
    </submittedName>
</protein>
<gene>
    <name evidence="1" type="ORF">APY94_00425</name>
</gene>
<keyword evidence="2" id="KW-1185">Reference proteome</keyword>
<organism evidence="1 2">
    <name type="scientific">Thermococcus celericrescens</name>
    <dbReference type="NCBI Taxonomy" id="227598"/>
    <lineage>
        <taxon>Archaea</taxon>
        <taxon>Methanobacteriati</taxon>
        <taxon>Methanobacteriota</taxon>
        <taxon>Thermococci</taxon>
        <taxon>Thermococcales</taxon>
        <taxon>Thermococcaceae</taxon>
        <taxon>Thermococcus</taxon>
    </lineage>
</organism>
<dbReference type="OrthoDB" id="97399at2157"/>
<dbReference type="AlphaFoldDB" id="A0A100XZM4"/>
<evidence type="ECO:0000313" key="1">
    <source>
        <dbReference type="EMBL" id="KUH34685.1"/>
    </source>
</evidence>
<accession>A0A100XZM4</accession>
<name>A0A100XZM4_9EURY</name>
<dbReference type="STRING" id="227598.APY94_00425"/>
<reference evidence="1 2" key="1">
    <citation type="submission" date="2015-10" db="EMBL/GenBank/DDBJ databases">
        <title>Draft genome sequence of Thermococcus celericrescens strain DSM 17994.</title>
        <authorList>
            <person name="Hong S.-J."/>
            <person name="Park C.-E."/>
            <person name="Shin J.-H."/>
        </authorList>
    </citation>
    <scope>NUCLEOTIDE SEQUENCE [LARGE SCALE GENOMIC DNA]</scope>
    <source>
        <strain evidence="1 2">DSM 17994</strain>
    </source>
</reference>
<dbReference type="EMBL" id="LLYW01000002">
    <property type="protein sequence ID" value="KUH34685.1"/>
    <property type="molecule type" value="Genomic_DNA"/>
</dbReference>
<evidence type="ECO:0000313" key="2">
    <source>
        <dbReference type="Proteomes" id="UP000053462"/>
    </source>
</evidence>
<sequence length="174" mass="19987">MLSLEFEVPVELLNTIMDTILESEVSLKWVYYSEERHSVVVRLSVPREELCEYLLRLTVALPTSLEVSVVEAKEGHTYIHEAFLINVEVMSRTYPVVILFEYTSGKFYPSDITIGIKPNAPQELIDAVSHLTIGRVRIGDAKVVKRIVTKNAVFIMLRRDVNNDTVRRYWMTAV</sequence>